<proteinExistence type="predicted"/>
<evidence type="ECO:0000313" key="2">
    <source>
        <dbReference type="Proteomes" id="UP000528608"/>
    </source>
</evidence>
<comment type="caution">
    <text evidence="1">The sequence shown here is derived from an EMBL/GenBank/DDBJ whole genome shotgun (WGS) entry which is preliminary data.</text>
</comment>
<sequence length="73" mass="7998">MLAFAALQVVEAALPEYRSSALGRLGRTEEAEAEARRAYKTEQGRRWFQHNPHGADVVAAATKAADTARERTA</sequence>
<gene>
    <name evidence="1" type="ORF">FHS36_002732</name>
</gene>
<dbReference type="AlphaFoldDB" id="A0A7W8F2S6"/>
<protein>
    <submittedName>
        <fullName evidence="1">Uncharacterized protein</fullName>
    </submittedName>
</protein>
<dbReference type="EMBL" id="JACHJF010000007">
    <property type="protein sequence ID" value="MBB5119299.1"/>
    <property type="molecule type" value="Genomic_DNA"/>
</dbReference>
<evidence type="ECO:0000313" key="1">
    <source>
        <dbReference type="EMBL" id="MBB5119299.1"/>
    </source>
</evidence>
<reference evidence="1 2" key="1">
    <citation type="submission" date="2020-08" db="EMBL/GenBank/DDBJ databases">
        <title>Genomic Encyclopedia of Type Strains, Phase III (KMG-III): the genomes of soil and plant-associated and newly described type strains.</title>
        <authorList>
            <person name="Whitman W."/>
        </authorList>
    </citation>
    <scope>NUCLEOTIDE SEQUENCE [LARGE SCALE GENOMIC DNA]</scope>
    <source>
        <strain evidence="1 2">CECT 3259</strain>
    </source>
</reference>
<dbReference type="RefSeq" id="WP_228773174.1">
    <property type="nucleotide sequence ID" value="NZ_JACHJF010000007.1"/>
</dbReference>
<organism evidence="1 2">
    <name type="scientific">Streptomyces eurocidicus</name>
    <name type="common">Streptoverticillium eurocidicus</name>
    <dbReference type="NCBI Taxonomy" id="66423"/>
    <lineage>
        <taxon>Bacteria</taxon>
        <taxon>Bacillati</taxon>
        <taxon>Actinomycetota</taxon>
        <taxon>Actinomycetes</taxon>
        <taxon>Kitasatosporales</taxon>
        <taxon>Streptomycetaceae</taxon>
        <taxon>Streptomyces</taxon>
    </lineage>
</organism>
<name>A0A7W8F2S6_STREU</name>
<accession>A0A7W8F2S6</accession>
<dbReference type="Proteomes" id="UP000528608">
    <property type="component" value="Unassembled WGS sequence"/>
</dbReference>